<dbReference type="PANTHER" id="PTHR13318">
    <property type="entry name" value="PARTNER OF PAIRED, ISOFORM B-RELATED"/>
    <property type="match status" value="1"/>
</dbReference>
<dbReference type="GO" id="GO:0019005">
    <property type="term" value="C:SCF ubiquitin ligase complex"/>
    <property type="evidence" value="ECO:0007669"/>
    <property type="project" value="TreeGrafter"/>
</dbReference>
<organism evidence="2">
    <name type="scientific">Rhizochromulina marina</name>
    <dbReference type="NCBI Taxonomy" id="1034831"/>
    <lineage>
        <taxon>Eukaryota</taxon>
        <taxon>Sar</taxon>
        <taxon>Stramenopiles</taxon>
        <taxon>Ochrophyta</taxon>
        <taxon>Dictyochophyceae</taxon>
        <taxon>Rhizochromulinales</taxon>
        <taxon>Rhizochromulina</taxon>
    </lineage>
</organism>
<feature type="region of interest" description="Disordered" evidence="1">
    <location>
        <begin position="160"/>
        <end position="199"/>
    </location>
</feature>
<dbReference type="SMART" id="SM00367">
    <property type="entry name" value="LRR_CC"/>
    <property type="match status" value="5"/>
</dbReference>
<gene>
    <name evidence="2" type="ORF">RMAR1173_LOCUS319</name>
</gene>
<dbReference type="AlphaFoldDB" id="A0A7S2R400"/>
<evidence type="ECO:0008006" key="3">
    <source>
        <dbReference type="Google" id="ProtNLM"/>
    </source>
</evidence>
<dbReference type="InterPro" id="IPR006553">
    <property type="entry name" value="Leu-rich_rpt_Cys-con_subtyp"/>
</dbReference>
<feature type="region of interest" description="Disordered" evidence="1">
    <location>
        <begin position="735"/>
        <end position="780"/>
    </location>
</feature>
<dbReference type="Gene3D" id="3.80.10.10">
    <property type="entry name" value="Ribonuclease Inhibitor"/>
    <property type="match status" value="4"/>
</dbReference>
<reference evidence="2" key="1">
    <citation type="submission" date="2021-01" db="EMBL/GenBank/DDBJ databases">
        <authorList>
            <person name="Corre E."/>
            <person name="Pelletier E."/>
            <person name="Niang G."/>
            <person name="Scheremetjew M."/>
            <person name="Finn R."/>
            <person name="Kale V."/>
            <person name="Holt S."/>
            <person name="Cochrane G."/>
            <person name="Meng A."/>
            <person name="Brown T."/>
            <person name="Cohen L."/>
        </authorList>
    </citation>
    <scope>NUCLEOTIDE SEQUENCE</scope>
    <source>
        <strain evidence="2">CCMP1243</strain>
    </source>
</reference>
<dbReference type="PANTHER" id="PTHR13318:SF190">
    <property type="entry name" value="PARTNER OF PAIRED, ISOFORM B"/>
    <property type="match status" value="1"/>
</dbReference>
<evidence type="ECO:0000256" key="1">
    <source>
        <dbReference type="SAM" id="MobiDB-lite"/>
    </source>
</evidence>
<proteinExistence type="predicted"/>
<name>A0A7S2R400_9STRA</name>
<accession>A0A7S2R400</accession>
<evidence type="ECO:0000313" key="2">
    <source>
        <dbReference type="EMBL" id="CAD9660133.1"/>
    </source>
</evidence>
<dbReference type="InterPro" id="IPR032675">
    <property type="entry name" value="LRR_dom_sf"/>
</dbReference>
<dbReference type="SUPFAM" id="SSF52047">
    <property type="entry name" value="RNI-like"/>
    <property type="match status" value="2"/>
</dbReference>
<dbReference type="EMBL" id="HBHJ01000458">
    <property type="protein sequence ID" value="CAD9660133.1"/>
    <property type="molecule type" value="Transcribed_RNA"/>
</dbReference>
<feature type="compositionally biased region" description="Basic and acidic residues" evidence="1">
    <location>
        <begin position="751"/>
        <end position="764"/>
    </location>
</feature>
<sequence>MEAGTEAGGEVGACGLLLLAPPPALERVTFETSAVASGGGGRSSPSKGVAWTIPMPPPPLALGPEAMGQEWTGHHLQPAMMDPTRASPTRRGLVAPWKQLPLDLWETCLWFLAPVDGSLVMAGMVCQQWQSIVIGALPLWSTLELSRRVVHLPLALATTTSSSNGGGASFPHPFTPGEGSQPRLSSPKRSPARRAGGPRSQASIVQAVDDCVLWSLYLRRCVTVRALTCLNLANADRFKGEALARLLDLASSPRPPGTMDVPRPGPCPLLDLNLSLCVGLQLAPLARALTFCPALTSLDLHGCNHLLHDRAVGSFIQALWQAAGPGATPPLQTLNLSRNPCGSPELASVPRRFRLLTPTATSTPDDSSCESLGPFAIQAIARQLLHLSTLSLANHTRLSEAAVLFLVPQPPTFSAPPITALDLSACSRLTSVSVNHLVSLLPIKELQVSKCWRLDASCIEHMIHSPAILGRIQSLCVNSCPQLSGAMLAQVVRTAEDFRGLSASRSRLSDHDLYAMTLPLGDAVLAASTSPSPQLWHSPLRLETVNISRCRGVTSDGVLSLCLHSQGFLTSLNVSDCPEVDSSFLVRAAQVPHCPLRALQSLNMRNCGPVDDQILATLLALSGCGASQLSKLLIGMSPDMSIATGAAAGGHSSHRNCLSSAGLDLLSRTAGDRLEVLDIEGAGLVGSSAVALVLARCNRLRRLNMSGTAVSPETLMLLANPRVAPSLVEISLRVPPEGQTHSPVPPPPRARKSDSQLPARHEGAVTENVPQQPTASAAAAKEVPAVGSAATCTEAWEAAIKAIRKSRPDIVKKTLGGERPYRRSIPRF</sequence>
<protein>
    <recommendedName>
        <fullName evidence="3">F-box domain-containing protein</fullName>
    </recommendedName>
</protein>
<dbReference type="GO" id="GO:0031146">
    <property type="term" value="P:SCF-dependent proteasomal ubiquitin-dependent protein catabolic process"/>
    <property type="evidence" value="ECO:0007669"/>
    <property type="project" value="TreeGrafter"/>
</dbReference>